<feature type="region of interest" description="Disordered" evidence="1">
    <location>
        <begin position="1"/>
        <end position="244"/>
    </location>
</feature>
<feature type="compositionally biased region" description="Basic and acidic residues" evidence="1">
    <location>
        <begin position="149"/>
        <end position="162"/>
    </location>
</feature>
<name>A0A2P7YJ26_9PEZI</name>
<feature type="compositionally biased region" description="Basic and acidic residues" evidence="1">
    <location>
        <begin position="72"/>
        <end position="88"/>
    </location>
</feature>
<feature type="compositionally biased region" description="Basic and acidic residues" evidence="1">
    <location>
        <begin position="346"/>
        <end position="377"/>
    </location>
</feature>
<organism evidence="3 4">
    <name type="scientific">Elsinoe australis</name>
    <dbReference type="NCBI Taxonomy" id="40998"/>
    <lineage>
        <taxon>Eukaryota</taxon>
        <taxon>Fungi</taxon>
        <taxon>Dikarya</taxon>
        <taxon>Ascomycota</taxon>
        <taxon>Pezizomycotina</taxon>
        <taxon>Dothideomycetes</taxon>
        <taxon>Dothideomycetidae</taxon>
        <taxon>Myriangiales</taxon>
        <taxon>Elsinoaceae</taxon>
        <taxon>Elsinoe</taxon>
    </lineage>
</organism>
<feature type="compositionally biased region" description="Polar residues" evidence="1">
    <location>
        <begin position="307"/>
        <end position="316"/>
    </location>
</feature>
<accession>A0A2P7YJ26</accession>
<dbReference type="SMART" id="SM01140">
    <property type="entry name" value="Drf_GBD"/>
    <property type="match status" value="1"/>
</dbReference>
<feature type="compositionally biased region" description="Basic and acidic residues" evidence="1">
    <location>
        <begin position="723"/>
        <end position="736"/>
    </location>
</feature>
<dbReference type="InterPro" id="IPR011989">
    <property type="entry name" value="ARM-like"/>
</dbReference>
<comment type="caution">
    <text evidence="3">The sequence shown here is derived from an EMBL/GenBank/DDBJ whole genome shotgun (WGS) entry which is preliminary data.</text>
</comment>
<feature type="region of interest" description="Disordered" evidence="1">
    <location>
        <begin position="710"/>
        <end position="750"/>
    </location>
</feature>
<feature type="compositionally biased region" description="Basic and acidic residues" evidence="1">
    <location>
        <begin position="196"/>
        <end position="217"/>
    </location>
</feature>
<proteinExistence type="predicted"/>
<dbReference type="EMBL" id="NHZQ01000422">
    <property type="protein sequence ID" value="PSK35945.1"/>
    <property type="molecule type" value="Genomic_DNA"/>
</dbReference>
<dbReference type="Proteomes" id="UP000243723">
    <property type="component" value="Unassembled WGS sequence"/>
</dbReference>
<feature type="compositionally biased region" description="Basic and acidic residues" evidence="1">
    <location>
        <begin position="108"/>
        <end position="125"/>
    </location>
</feature>
<dbReference type="SUPFAM" id="SSF48371">
    <property type="entry name" value="ARM repeat"/>
    <property type="match status" value="1"/>
</dbReference>
<feature type="compositionally biased region" description="Polar residues" evidence="1">
    <location>
        <begin position="267"/>
        <end position="282"/>
    </location>
</feature>
<evidence type="ECO:0000313" key="4">
    <source>
        <dbReference type="Proteomes" id="UP000243723"/>
    </source>
</evidence>
<evidence type="ECO:0000313" key="3">
    <source>
        <dbReference type="EMBL" id="PSK35945.1"/>
    </source>
</evidence>
<dbReference type="GO" id="GO:0003779">
    <property type="term" value="F:actin binding"/>
    <property type="evidence" value="ECO:0007669"/>
    <property type="project" value="InterPro"/>
</dbReference>
<feature type="compositionally biased region" description="Polar residues" evidence="1">
    <location>
        <begin position="289"/>
        <end position="299"/>
    </location>
</feature>
<gene>
    <name evidence="3" type="ORF">B9Z65_5760</name>
</gene>
<feature type="compositionally biased region" description="Polar residues" evidence="1">
    <location>
        <begin position="163"/>
        <end position="174"/>
    </location>
</feature>
<dbReference type="InterPro" id="IPR010473">
    <property type="entry name" value="GTPase-bd"/>
</dbReference>
<dbReference type="OrthoDB" id="2155261at2759"/>
<evidence type="ECO:0000259" key="2">
    <source>
        <dbReference type="SMART" id="SM01140"/>
    </source>
</evidence>
<dbReference type="GO" id="GO:0030036">
    <property type="term" value="P:actin cytoskeleton organization"/>
    <property type="evidence" value="ECO:0007669"/>
    <property type="project" value="InterPro"/>
</dbReference>
<sequence length="920" mass="102285">MAQVDNSHRRSKSSNVLQSLVLPKTRNRMSKDISQEQALGLRSPNAQTVPLLPPDHPHAKAAGSENVAPAATDDHRSPRRKEKELDKKDHKRSKSAVSLRSLVGGESKSTKEKERKTKDQSPDKKSLRRPKKEKSLTGLSSLFTKKNKSSKDLSEPAQKQESKQSTSSVAQSPDTPIWAQFASQKESETPMKNPRVRPDVSDEKLKGVKSEIDRYTPKDYNPYAPRDFQGVKPSLSRPTSSYRPQSAVIAPSAPMFGDLQRALEAAQRSQLGSRGSDTSSISVKGVGGETTTAPSSRPQSMHFETPRQASGSSTDQAPAKDIAVAKRGTRVAAAVAAIDNKTPITKKPDAPQVDPREVEEAFEAVLERRNIPEDQRRSMRSLTLHVKADFVKQDEKASRPSSPVKKASNEAIPTLGRSNTEETKIKAPKKDDEKDNKSPSKRERPRSRTFNFTKTDTSPSKKQRGTSRPTSVQDANQLVRTESETSNTESVRTGSFGRSTQRPAFPQDYVYHLKQMQDPTQAEVGRVHKLRILLRNETVAWVDAFIELGGMSEIIALLHRIMAIEWREDHEDQLLHETLLCLKGISTTKVALQKLQEVADELFPKLLHMIFDEEKKGPSEFTTRGIITTVLFAYLSSASNSSPSSLSERAIKILSYLEDTHKPDSQPLPFVLEMHSRRPYRTWCREVSNVTKEVFWIFLHHSNIIPLPHCPSSSSSDPSDIPTDDRARFPTSDRKPGLPSLPSGLSTTPSIDLSSSYTKRHFPGTRPPVPAAPYIGGVEWDATTYMTSHLDLINGFLASLPSIEQRNELRSDMRNSGWEKVMGSTLRTCKEKFYAGVHDALRTWVGAATEDGWDVEFVRTGKGEEVGRGATGSPKKKLSEKEKERVVLPELKLGTVGFEKKESGLGEVVGKEKEDDGWLM</sequence>
<feature type="compositionally biased region" description="Basic and acidic residues" evidence="1">
    <location>
        <begin position="419"/>
        <end position="442"/>
    </location>
</feature>
<feature type="region of interest" description="Disordered" evidence="1">
    <location>
        <begin position="264"/>
        <end position="502"/>
    </location>
</feature>
<feature type="domain" description="Formin GTPase-binding" evidence="2">
    <location>
        <begin position="345"/>
        <end position="634"/>
    </location>
</feature>
<dbReference type="InterPro" id="IPR016024">
    <property type="entry name" value="ARM-type_fold"/>
</dbReference>
<protein>
    <submittedName>
        <fullName evidence="3">GTPase-binding protein rid1</fullName>
    </submittedName>
</protein>
<feature type="compositionally biased region" description="Polar residues" evidence="1">
    <location>
        <begin position="449"/>
        <end position="502"/>
    </location>
</feature>
<evidence type="ECO:0000256" key="1">
    <source>
        <dbReference type="SAM" id="MobiDB-lite"/>
    </source>
</evidence>
<dbReference type="Gene3D" id="1.25.10.10">
    <property type="entry name" value="Leucine-rich Repeat Variant"/>
    <property type="match status" value="1"/>
</dbReference>
<dbReference type="Pfam" id="PF06371">
    <property type="entry name" value="Drf_GBD"/>
    <property type="match status" value="1"/>
</dbReference>
<feature type="compositionally biased region" description="Basic and acidic residues" evidence="1">
    <location>
        <begin position="386"/>
        <end position="398"/>
    </location>
</feature>
<feature type="compositionally biased region" description="Low complexity" evidence="1">
    <location>
        <begin position="711"/>
        <end position="721"/>
    </location>
</feature>
<feature type="compositionally biased region" description="Low complexity" evidence="1">
    <location>
        <begin position="737"/>
        <end position="750"/>
    </location>
</feature>
<reference evidence="3 4" key="1">
    <citation type="submission" date="2017-05" db="EMBL/GenBank/DDBJ databases">
        <title>Draft genome sequence of Elsinoe australis.</title>
        <authorList>
            <person name="Cheng Q."/>
        </authorList>
    </citation>
    <scope>NUCLEOTIDE SEQUENCE [LARGE SCALE GENOMIC DNA]</scope>
    <source>
        <strain evidence="3 4">NL1</strain>
    </source>
</reference>
<dbReference type="STRING" id="40998.A0A2P7YJ26"/>
<dbReference type="GO" id="GO:0031267">
    <property type="term" value="F:small GTPase binding"/>
    <property type="evidence" value="ECO:0007669"/>
    <property type="project" value="InterPro"/>
</dbReference>
<dbReference type="AlphaFoldDB" id="A0A2P7YJ26"/>
<keyword evidence="4" id="KW-1185">Reference proteome</keyword>